<evidence type="ECO:0000256" key="5">
    <source>
        <dbReference type="ARBA" id="ARBA00022792"/>
    </source>
</evidence>
<dbReference type="STRING" id="105231.A0A1Y1HNG0"/>
<proteinExistence type="inferred from homology"/>
<evidence type="ECO:0000256" key="3">
    <source>
        <dbReference type="ARBA" id="ARBA00022448"/>
    </source>
</evidence>
<evidence type="ECO:0000256" key="4">
    <source>
        <dbReference type="ARBA" id="ARBA00022660"/>
    </source>
</evidence>
<dbReference type="Proteomes" id="UP000054558">
    <property type="component" value="Unassembled WGS sequence"/>
</dbReference>
<dbReference type="GO" id="GO:0005743">
    <property type="term" value="C:mitochondrial inner membrane"/>
    <property type="evidence" value="ECO:0007669"/>
    <property type="project" value="UniProtKB-SubCell"/>
</dbReference>
<dbReference type="Pfam" id="PF02271">
    <property type="entry name" value="UCR_14kD"/>
    <property type="match status" value="1"/>
</dbReference>
<dbReference type="OrthoDB" id="425749at2759"/>
<dbReference type="GO" id="GO:0006122">
    <property type="term" value="P:mitochondrial electron transport, ubiquinol to cytochrome c"/>
    <property type="evidence" value="ECO:0000318"/>
    <property type="project" value="GO_Central"/>
</dbReference>
<dbReference type="Gene3D" id="1.10.1090.10">
    <property type="entry name" value="Cytochrome b-c1 complex subunit 7"/>
    <property type="match status" value="1"/>
</dbReference>
<name>A0A1Y1HNG0_KLENI</name>
<dbReference type="PANTHER" id="PTHR12022:SF0">
    <property type="entry name" value="CYTOCHROME B-C1 COMPLEX SUBUNIT 7"/>
    <property type="match status" value="1"/>
</dbReference>
<evidence type="ECO:0000313" key="11">
    <source>
        <dbReference type="Proteomes" id="UP000054558"/>
    </source>
</evidence>
<evidence type="ECO:0000313" key="10">
    <source>
        <dbReference type="EMBL" id="GAQ78146.1"/>
    </source>
</evidence>
<accession>A0A1Y1HNG0</accession>
<evidence type="ECO:0000256" key="1">
    <source>
        <dbReference type="ARBA" id="ARBA00004443"/>
    </source>
</evidence>
<keyword evidence="4" id="KW-0679">Respiratory chain</keyword>
<dbReference type="InterPro" id="IPR036544">
    <property type="entry name" value="QCR7_sf"/>
</dbReference>
<keyword evidence="11" id="KW-1185">Reference proteome</keyword>
<keyword evidence="8" id="KW-0472">Membrane</keyword>
<dbReference type="EMBL" id="DF236957">
    <property type="protein sequence ID" value="GAQ78146.1"/>
    <property type="molecule type" value="Genomic_DNA"/>
</dbReference>
<keyword evidence="7" id="KW-0496">Mitochondrion</keyword>
<dbReference type="PANTHER" id="PTHR12022">
    <property type="entry name" value="UBIQUINOL-CYTOCHROME C REDUCTASE COMPLEX 14 KD PROTEIN"/>
    <property type="match status" value="1"/>
</dbReference>
<dbReference type="InterPro" id="IPR003197">
    <property type="entry name" value="QCR7"/>
</dbReference>
<comment type="subcellular location">
    <subcellularLocation>
        <location evidence="1">Mitochondrion inner membrane</location>
        <topology evidence="1">Peripheral membrane protein</topology>
        <orientation evidence="1">Matrix side</orientation>
    </subcellularLocation>
</comment>
<dbReference type="OMA" id="QTALHWV"/>
<evidence type="ECO:0000256" key="2">
    <source>
        <dbReference type="ARBA" id="ARBA00008554"/>
    </source>
</evidence>
<evidence type="ECO:0000256" key="7">
    <source>
        <dbReference type="ARBA" id="ARBA00023128"/>
    </source>
</evidence>
<sequence length="127" mass="15025">MAMTGVSKFFAKLTEPAWLWAVTRYQAAVGKALKKYGLRYDDLYDDLYDLDVKEALKRLPREETDARNQRLKRAIDLSMKHNYLSKELQEKQTPYAFYIQKQLAEIKDERDERAEIGSDMPYNRQIP</sequence>
<dbReference type="FunFam" id="1.10.1090.10:FF:000002">
    <property type="entry name" value="Cytochrome b-c1 complex subunit 7"/>
    <property type="match status" value="1"/>
</dbReference>
<keyword evidence="6" id="KW-0249">Electron transport</keyword>
<organism evidence="10 11">
    <name type="scientific">Klebsormidium nitens</name>
    <name type="common">Green alga</name>
    <name type="synonym">Ulothrix nitens</name>
    <dbReference type="NCBI Taxonomy" id="105231"/>
    <lineage>
        <taxon>Eukaryota</taxon>
        <taxon>Viridiplantae</taxon>
        <taxon>Streptophyta</taxon>
        <taxon>Klebsormidiophyceae</taxon>
        <taxon>Klebsormidiales</taxon>
        <taxon>Klebsormidiaceae</taxon>
        <taxon>Klebsormidium</taxon>
    </lineage>
</organism>
<dbReference type="GO" id="GO:0045275">
    <property type="term" value="C:respiratory chain complex III"/>
    <property type="evidence" value="ECO:0000318"/>
    <property type="project" value="GO_Central"/>
</dbReference>
<dbReference type="AlphaFoldDB" id="A0A1Y1HNG0"/>
<keyword evidence="3" id="KW-0813">Transport</keyword>
<gene>
    <name evidence="10" type="ORF">KFL_000080520</name>
</gene>
<evidence type="ECO:0000256" key="6">
    <source>
        <dbReference type="ARBA" id="ARBA00022982"/>
    </source>
</evidence>
<protein>
    <recommendedName>
        <fullName evidence="9">Complex III subunit VII</fullName>
    </recommendedName>
</protein>
<evidence type="ECO:0000256" key="8">
    <source>
        <dbReference type="ARBA" id="ARBA00023136"/>
    </source>
</evidence>
<evidence type="ECO:0000256" key="9">
    <source>
        <dbReference type="ARBA" id="ARBA00031021"/>
    </source>
</evidence>
<keyword evidence="5" id="KW-0999">Mitochondrion inner membrane</keyword>
<dbReference type="SUPFAM" id="SSF81524">
    <property type="entry name" value="14 kDa protein of cytochrome bc1 complex (Ubiquinol-cytochrome c reductase)"/>
    <property type="match status" value="1"/>
</dbReference>
<comment type="similarity">
    <text evidence="2">Belongs to the UQCRB/QCR7 family.</text>
</comment>
<reference evidence="10 11" key="1">
    <citation type="journal article" date="2014" name="Nat. Commun.">
        <title>Klebsormidium flaccidum genome reveals primary factors for plant terrestrial adaptation.</title>
        <authorList>
            <person name="Hori K."/>
            <person name="Maruyama F."/>
            <person name="Fujisawa T."/>
            <person name="Togashi T."/>
            <person name="Yamamoto N."/>
            <person name="Seo M."/>
            <person name="Sato S."/>
            <person name="Yamada T."/>
            <person name="Mori H."/>
            <person name="Tajima N."/>
            <person name="Moriyama T."/>
            <person name="Ikeuchi M."/>
            <person name="Watanabe M."/>
            <person name="Wada H."/>
            <person name="Kobayashi K."/>
            <person name="Saito M."/>
            <person name="Masuda T."/>
            <person name="Sasaki-Sekimoto Y."/>
            <person name="Mashiguchi K."/>
            <person name="Awai K."/>
            <person name="Shimojima M."/>
            <person name="Masuda S."/>
            <person name="Iwai M."/>
            <person name="Nobusawa T."/>
            <person name="Narise T."/>
            <person name="Kondo S."/>
            <person name="Saito H."/>
            <person name="Sato R."/>
            <person name="Murakawa M."/>
            <person name="Ihara Y."/>
            <person name="Oshima-Yamada Y."/>
            <person name="Ohtaka K."/>
            <person name="Satoh M."/>
            <person name="Sonobe K."/>
            <person name="Ishii M."/>
            <person name="Ohtani R."/>
            <person name="Kanamori-Sato M."/>
            <person name="Honoki R."/>
            <person name="Miyazaki D."/>
            <person name="Mochizuki H."/>
            <person name="Umetsu J."/>
            <person name="Higashi K."/>
            <person name="Shibata D."/>
            <person name="Kamiya Y."/>
            <person name="Sato N."/>
            <person name="Nakamura Y."/>
            <person name="Tabata S."/>
            <person name="Ida S."/>
            <person name="Kurokawa K."/>
            <person name="Ohta H."/>
        </authorList>
    </citation>
    <scope>NUCLEOTIDE SEQUENCE [LARGE SCALE GENOMIC DNA]</scope>
    <source>
        <strain evidence="10 11">NIES-2285</strain>
    </source>
</reference>